<dbReference type="EMBL" id="JAAVXB010000004">
    <property type="protein sequence ID" value="NKF22427.1"/>
    <property type="molecule type" value="Genomic_DNA"/>
</dbReference>
<reference evidence="17" key="1">
    <citation type="submission" date="2020-03" db="EMBL/GenBank/DDBJ databases">
        <title>Solimonas marina sp. nov., isolated from deep seawater of the Pacific Ocean.</title>
        <authorList>
            <person name="Liu X."/>
            <person name="Lai Q."/>
            <person name="Sun F."/>
            <person name="Gai Y."/>
            <person name="Li G."/>
            <person name="Shao Z."/>
        </authorList>
    </citation>
    <scope>NUCLEOTIDE SEQUENCE</scope>
    <source>
        <strain evidence="17">C16B3</strain>
    </source>
</reference>
<proteinExistence type="inferred from homology"/>
<dbReference type="AlphaFoldDB" id="A0A969W882"/>
<evidence type="ECO:0000256" key="1">
    <source>
        <dbReference type="ARBA" id="ARBA00004418"/>
    </source>
</evidence>
<comment type="caution">
    <text evidence="17">The sequence shown here is derived from an EMBL/GenBank/DDBJ whole genome shotgun (WGS) entry which is preliminary data.</text>
</comment>
<evidence type="ECO:0000256" key="10">
    <source>
        <dbReference type="ARBA" id="ARBA00022764"/>
    </source>
</evidence>
<dbReference type="Proteomes" id="UP000653472">
    <property type="component" value="Unassembled WGS sequence"/>
</dbReference>
<feature type="domain" description="AlgX/AlgJ SGNH hydrolase-like" evidence="16">
    <location>
        <begin position="91"/>
        <end position="352"/>
    </location>
</feature>
<gene>
    <name evidence="17" type="ORF">G7Y82_08850</name>
</gene>
<evidence type="ECO:0000313" key="18">
    <source>
        <dbReference type="Proteomes" id="UP000653472"/>
    </source>
</evidence>
<evidence type="ECO:0000256" key="14">
    <source>
        <dbReference type="SAM" id="MobiDB-lite"/>
    </source>
</evidence>
<keyword evidence="6" id="KW-1003">Cell membrane</keyword>
<evidence type="ECO:0000256" key="4">
    <source>
        <dbReference type="ARBA" id="ARBA00006038"/>
    </source>
</evidence>
<evidence type="ECO:0000256" key="3">
    <source>
        <dbReference type="ARBA" id="ARBA00005182"/>
    </source>
</evidence>
<dbReference type="InterPro" id="IPR034657">
    <property type="entry name" value="AlgJ"/>
</dbReference>
<feature type="region of interest" description="Disordered" evidence="14">
    <location>
        <begin position="360"/>
        <end position="380"/>
    </location>
</feature>
<feature type="transmembrane region" description="Helical" evidence="15">
    <location>
        <begin position="17"/>
        <end position="36"/>
    </location>
</feature>
<dbReference type="CDD" id="cd14442">
    <property type="entry name" value="AlgJ_like"/>
    <property type="match status" value="1"/>
</dbReference>
<keyword evidence="12 15" id="KW-0472">Membrane</keyword>
<evidence type="ECO:0000259" key="16">
    <source>
        <dbReference type="Pfam" id="PF16822"/>
    </source>
</evidence>
<evidence type="ECO:0000256" key="8">
    <source>
        <dbReference type="ARBA" id="ARBA00022679"/>
    </source>
</evidence>
<evidence type="ECO:0000256" key="15">
    <source>
        <dbReference type="SAM" id="Phobius"/>
    </source>
</evidence>
<feature type="compositionally biased region" description="Pro residues" evidence="14">
    <location>
        <begin position="370"/>
        <end position="380"/>
    </location>
</feature>
<dbReference type="GO" id="GO:0016740">
    <property type="term" value="F:transferase activity"/>
    <property type="evidence" value="ECO:0007669"/>
    <property type="project" value="UniProtKB-KW"/>
</dbReference>
<evidence type="ECO:0000313" key="17">
    <source>
        <dbReference type="EMBL" id="NKF22427.1"/>
    </source>
</evidence>
<keyword evidence="8" id="KW-0808">Transferase</keyword>
<dbReference type="Pfam" id="PF16822">
    <property type="entry name" value="ALGX"/>
    <property type="match status" value="1"/>
</dbReference>
<evidence type="ECO:0000256" key="12">
    <source>
        <dbReference type="ARBA" id="ARBA00023136"/>
    </source>
</evidence>
<keyword evidence="15" id="KW-1133">Transmembrane helix</keyword>
<keyword evidence="11" id="KW-0016">Alginate biosynthesis</keyword>
<evidence type="ECO:0000256" key="5">
    <source>
        <dbReference type="ARBA" id="ARBA00016086"/>
    </source>
</evidence>
<keyword evidence="9" id="KW-0732">Signal</keyword>
<dbReference type="RefSeq" id="WP_168147686.1">
    <property type="nucleotide sequence ID" value="NZ_JAAVXB010000004.1"/>
</dbReference>
<comment type="similarity">
    <text evidence="4">Belongs to the AlgJ family.</text>
</comment>
<organism evidence="17 18">
    <name type="scientific">Solimonas marina</name>
    <dbReference type="NCBI Taxonomy" id="2714601"/>
    <lineage>
        <taxon>Bacteria</taxon>
        <taxon>Pseudomonadati</taxon>
        <taxon>Pseudomonadota</taxon>
        <taxon>Gammaproteobacteria</taxon>
        <taxon>Nevskiales</taxon>
        <taxon>Nevskiaceae</taxon>
        <taxon>Solimonas</taxon>
    </lineage>
</organism>
<accession>A0A969W882</accession>
<comment type="subcellular location">
    <subcellularLocation>
        <location evidence="2">Cell inner membrane</location>
        <topology evidence="2">Peripheral membrane protein</topology>
        <orientation evidence="2">Periplasmic side</orientation>
    </subcellularLocation>
    <subcellularLocation>
        <location evidence="1">Periplasm</location>
    </subcellularLocation>
</comment>
<dbReference type="GO" id="GO:0042121">
    <property type="term" value="P:alginic acid biosynthetic process"/>
    <property type="evidence" value="ECO:0007669"/>
    <property type="project" value="UniProtKB-KW"/>
</dbReference>
<keyword evidence="7" id="KW-0997">Cell inner membrane</keyword>
<protein>
    <recommendedName>
        <fullName evidence="5">Probable alginate O-acetylase AlgJ</fullName>
    </recommendedName>
    <alternativeName>
        <fullName evidence="13">Alginate biosynthesis protein AlgJ</fullName>
    </alternativeName>
</protein>
<dbReference type="GO" id="GO:0042597">
    <property type="term" value="C:periplasmic space"/>
    <property type="evidence" value="ECO:0007669"/>
    <property type="project" value="UniProtKB-SubCell"/>
</dbReference>
<evidence type="ECO:0000256" key="7">
    <source>
        <dbReference type="ARBA" id="ARBA00022519"/>
    </source>
</evidence>
<evidence type="ECO:0000256" key="6">
    <source>
        <dbReference type="ARBA" id="ARBA00022475"/>
    </source>
</evidence>
<keyword evidence="10" id="KW-0574">Periplasm</keyword>
<sequence>MRDNNETAVDTAAHSPVLHALLFGAAVLVIAVAAGIRSRHYEPKVDQAVLDGRMAHDFETQYDHQFPARSFGISLWAAIDYALFHEAKSGVIIGKGGWLYTDEEFLVGNESAQRVERNLAAIESVHEQLAAQGIKLVVAMVPAKARVYPEHLDGRQPPALHQGLYGRAQSALAADGIAHADLLKPLADGKSDGPTFLRTDTHWTVHGAQLAAQQIATVVRTQLPAPSAPTTFTTTTEPPKVHQGDLLNFLPLAPYFSWLLPPPETIVTAHTDGAGGGDLLGGSAAPRIALVGTSYSANPNWNFDGALEQSLGEDVGNYAKDGQGPFAPMKAYLAGTDFKDAPPQLVIWEIPERYLAVSAQPKAADKAGAPQPPANGPAGL</sequence>
<evidence type="ECO:0000256" key="2">
    <source>
        <dbReference type="ARBA" id="ARBA00004587"/>
    </source>
</evidence>
<evidence type="ECO:0000256" key="9">
    <source>
        <dbReference type="ARBA" id="ARBA00022729"/>
    </source>
</evidence>
<keyword evidence="15" id="KW-0812">Transmembrane</keyword>
<name>A0A969W882_9GAMM</name>
<keyword evidence="18" id="KW-1185">Reference proteome</keyword>
<dbReference type="InterPro" id="IPR031811">
    <property type="entry name" value="ALGX/ALGJ_SGNH-like"/>
</dbReference>
<evidence type="ECO:0000256" key="13">
    <source>
        <dbReference type="ARBA" id="ARBA00031031"/>
    </source>
</evidence>
<comment type="pathway">
    <text evidence="3">Glycan biosynthesis; alginate biosynthesis.</text>
</comment>
<dbReference type="GO" id="GO:0005886">
    <property type="term" value="C:plasma membrane"/>
    <property type="evidence" value="ECO:0007669"/>
    <property type="project" value="UniProtKB-SubCell"/>
</dbReference>
<evidence type="ECO:0000256" key="11">
    <source>
        <dbReference type="ARBA" id="ARBA00022841"/>
    </source>
</evidence>